<dbReference type="EMBL" id="BSXT01018937">
    <property type="protein sequence ID" value="GMG16513.1"/>
    <property type="molecule type" value="Genomic_DNA"/>
</dbReference>
<keyword evidence="2" id="KW-1185">Reference proteome</keyword>
<reference evidence="1" key="1">
    <citation type="submission" date="2023-04" db="EMBL/GenBank/DDBJ databases">
        <title>Phytophthora fragariaefolia NBRC 109709.</title>
        <authorList>
            <person name="Ichikawa N."/>
            <person name="Sato H."/>
            <person name="Tonouchi N."/>
        </authorList>
    </citation>
    <scope>NUCLEOTIDE SEQUENCE</scope>
    <source>
        <strain evidence="1">NBRC 109709</strain>
    </source>
</reference>
<evidence type="ECO:0000313" key="1">
    <source>
        <dbReference type="EMBL" id="GMG16513.1"/>
    </source>
</evidence>
<protein>
    <submittedName>
        <fullName evidence="1">Unnamed protein product</fullName>
    </submittedName>
</protein>
<name>A0A9W6YPR6_9STRA</name>
<dbReference type="Proteomes" id="UP001165121">
    <property type="component" value="Unassembled WGS sequence"/>
</dbReference>
<sequence>MPDCTQLADQLLLQSSLKPDTSVKVSRGKSVAVVNDGQSGSYSSGIVSFDCASALNGSQGYASLKDAYIVLPYVVSMKNTADTALSAGDYPTRYALGMKCNIALVIDEVKVYLNGKSIITPSEFKQIWSNVRAMAELTTAEIRLVDLHPIFNEIDLVANPQLKLELKVQTGYSDLTLVPSATTTARTMSLSSTTLVAGSVCPVMIASSYSATTDTMNSVIGTAGCSNKLRVAWGPIHNSITTIATSGNYFPFTQSRLNLPFYDITNPTSIVSKPMKTIKYLDCYSQMFEDQAGIGAITSNKNFSIQVASSHKNVKYVCVIPFANTKTDNYATAITTPQYASLFDSAPWTFQPGSSIRDFQVQVGNKNVFQDVHSLDWMTFLGEFSKLSAVNGDLSREISNV</sequence>
<gene>
    <name evidence="1" type="ORF">Pfra01_002980100</name>
</gene>
<proteinExistence type="predicted"/>
<accession>A0A9W6YPR6</accession>
<evidence type="ECO:0000313" key="2">
    <source>
        <dbReference type="Proteomes" id="UP001165121"/>
    </source>
</evidence>
<comment type="caution">
    <text evidence="1">The sequence shown here is derived from an EMBL/GenBank/DDBJ whole genome shotgun (WGS) entry which is preliminary data.</text>
</comment>
<organism evidence="1 2">
    <name type="scientific">Phytophthora fragariaefolia</name>
    <dbReference type="NCBI Taxonomy" id="1490495"/>
    <lineage>
        <taxon>Eukaryota</taxon>
        <taxon>Sar</taxon>
        <taxon>Stramenopiles</taxon>
        <taxon>Oomycota</taxon>
        <taxon>Peronosporomycetes</taxon>
        <taxon>Peronosporales</taxon>
        <taxon>Peronosporaceae</taxon>
        <taxon>Phytophthora</taxon>
    </lineage>
</organism>
<dbReference type="AlphaFoldDB" id="A0A9W6YPR6"/>
<dbReference type="OrthoDB" id="116694at2759"/>